<accession>A0A1D1UNJ7</accession>
<dbReference type="EMBL" id="BDGG01000001">
    <property type="protein sequence ID" value="GAU90100.1"/>
    <property type="molecule type" value="Genomic_DNA"/>
</dbReference>
<dbReference type="AlphaFoldDB" id="A0A1D1UNJ7"/>
<evidence type="ECO:0000313" key="1">
    <source>
        <dbReference type="EMBL" id="GAU90100.1"/>
    </source>
</evidence>
<keyword evidence="2" id="KW-1185">Reference proteome</keyword>
<proteinExistence type="predicted"/>
<dbReference type="Proteomes" id="UP000186922">
    <property type="component" value="Unassembled WGS sequence"/>
</dbReference>
<protein>
    <submittedName>
        <fullName evidence="1">Uncharacterized protein</fullName>
    </submittedName>
</protein>
<gene>
    <name evidence="1" type="primary">RvY_02569-1</name>
    <name evidence="1" type="synonym">RvY_02569.1</name>
    <name evidence="1" type="ORF">RvY_02569</name>
</gene>
<organism evidence="1 2">
    <name type="scientific">Ramazzottius varieornatus</name>
    <name type="common">Water bear</name>
    <name type="synonym">Tardigrade</name>
    <dbReference type="NCBI Taxonomy" id="947166"/>
    <lineage>
        <taxon>Eukaryota</taxon>
        <taxon>Metazoa</taxon>
        <taxon>Ecdysozoa</taxon>
        <taxon>Tardigrada</taxon>
        <taxon>Eutardigrada</taxon>
        <taxon>Parachela</taxon>
        <taxon>Hypsibioidea</taxon>
        <taxon>Ramazzottiidae</taxon>
        <taxon>Ramazzottius</taxon>
    </lineage>
</organism>
<evidence type="ECO:0000313" key="2">
    <source>
        <dbReference type="Proteomes" id="UP000186922"/>
    </source>
</evidence>
<sequence>MDLLLGTRDMVFAQVGPIGVYNSHTSCAAASLNLEVDVARILLSQQYFEKVYTNTGVAEWYLPAHPTIGMKGPVLNYLQQKTI</sequence>
<name>A0A1D1UNJ7_RAMVA</name>
<comment type="caution">
    <text evidence="1">The sequence shown here is derived from an EMBL/GenBank/DDBJ whole genome shotgun (WGS) entry which is preliminary data.</text>
</comment>
<reference evidence="1 2" key="1">
    <citation type="journal article" date="2016" name="Nat. Commun.">
        <title>Extremotolerant tardigrade genome and improved radiotolerance of human cultured cells by tardigrade-unique protein.</title>
        <authorList>
            <person name="Hashimoto T."/>
            <person name="Horikawa D.D."/>
            <person name="Saito Y."/>
            <person name="Kuwahara H."/>
            <person name="Kozuka-Hata H."/>
            <person name="Shin-I T."/>
            <person name="Minakuchi Y."/>
            <person name="Ohishi K."/>
            <person name="Motoyama A."/>
            <person name="Aizu T."/>
            <person name="Enomoto A."/>
            <person name="Kondo K."/>
            <person name="Tanaka S."/>
            <person name="Hara Y."/>
            <person name="Koshikawa S."/>
            <person name="Sagara H."/>
            <person name="Miura T."/>
            <person name="Yokobori S."/>
            <person name="Miyagawa K."/>
            <person name="Suzuki Y."/>
            <person name="Kubo T."/>
            <person name="Oyama M."/>
            <person name="Kohara Y."/>
            <person name="Fujiyama A."/>
            <person name="Arakawa K."/>
            <person name="Katayama T."/>
            <person name="Toyoda A."/>
            <person name="Kunieda T."/>
        </authorList>
    </citation>
    <scope>NUCLEOTIDE SEQUENCE [LARGE SCALE GENOMIC DNA]</scope>
    <source>
        <strain evidence="1 2">YOKOZUNA-1</strain>
    </source>
</reference>